<evidence type="ECO:0000313" key="2">
    <source>
        <dbReference type="EMBL" id="OMD46309.1"/>
    </source>
</evidence>
<evidence type="ECO:0000259" key="1">
    <source>
        <dbReference type="PROSITE" id="PS51819"/>
    </source>
</evidence>
<gene>
    <name evidence="2" type="ORF">BSK51_27115</name>
</gene>
<protein>
    <submittedName>
        <fullName evidence="2">Glyoxalase</fullName>
    </submittedName>
</protein>
<dbReference type="Gene3D" id="3.10.180.10">
    <property type="entry name" value="2,3-Dihydroxybiphenyl 1,2-Dioxygenase, domain 1"/>
    <property type="match status" value="1"/>
</dbReference>
<dbReference type="EMBL" id="MPTD01000025">
    <property type="protein sequence ID" value="OMD46309.1"/>
    <property type="molecule type" value="Genomic_DNA"/>
</dbReference>
<dbReference type="InterPro" id="IPR029068">
    <property type="entry name" value="Glyas_Bleomycin-R_OHBP_Dase"/>
</dbReference>
<dbReference type="InterPro" id="IPR004360">
    <property type="entry name" value="Glyas_Fos-R_dOase_dom"/>
</dbReference>
<evidence type="ECO:0000313" key="3">
    <source>
        <dbReference type="Proteomes" id="UP000187313"/>
    </source>
</evidence>
<feature type="domain" description="VOC" evidence="1">
    <location>
        <begin position="4"/>
        <end position="121"/>
    </location>
</feature>
<dbReference type="SUPFAM" id="SSF54593">
    <property type="entry name" value="Glyoxalase/Bleomycin resistance protein/Dihydroxybiphenyl dioxygenase"/>
    <property type="match status" value="1"/>
</dbReference>
<dbReference type="Proteomes" id="UP000187313">
    <property type="component" value="Unassembled WGS sequence"/>
</dbReference>
<organism evidence="2 3">
    <name type="scientific">Paenibacillus odorifer</name>
    <dbReference type="NCBI Taxonomy" id="189426"/>
    <lineage>
        <taxon>Bacteria</taxon>
        <taxon>Bacillati</taxon>
        <taxon>Bacillota</taxon>
        <taxon>Bacilli</taxon>
        <taxon>Bacillales</taxon>
        <taxon>Paenibacillaceae</taxon>
        <taxon>Paenibacillus</taxon>
    </lineage>
</organism>
<keyword evidence="3" id="KW-1185">Reference proteome</keyword>
<proteinExistence type="predicted"/>
<dbReference type="PROSITE" id="PS51819">
    <property type="entry name" value="VOC"/>
    <property type="match status" value="1"/>
</dbReference>
<dbReference type="RefSeq" id="WP_076300865.1">
    <property type="nucleotide sequence ID" value="NZ_MPTD01000025.1"/>
</dbReference>
<dbReference type="InterPro" id="IPR037523">
    <property type="entry name" value="VOC_core"/>
</dbReference>
<accession>A0ABX3H8L4</accession>
<comment type="caution">
    <text evidence="2">The sequence shown here is derived from an EMBL/GenBank/DDBJ whole genome shotgun (WGS) entry which is preliminary data.</text>
</comment>
<sequence length="142" mass="16069">MKLSLNWITLKVRDLEASLNFYHRILGLPIDRRFESRGKQIVYVRHGGTAQDQAYTGNRPALKPECGASVGFEVESLDEAIDHLKNQGIPVARRPITPNPRLRFFYVLYGCSRLKVDSSALARTFASNFLQIHLAVDTLALR</sequence>
<dbReference type="Pfam" id="PF00903">
    <property type="entry name" value="Glyoxalase"/>
    <property type="match status" value="1"/>
</dbReference>
<name>A0ABX3H8L4_9BACL</name>
<reference evidence="2 3" key="1">
    <citation type="submission" date="2016-10" db="EMBL/GenBank/DDBJ databases">
        <title>Paenibacillus species isolates.</title>
        <authorList>
            <person name="Beno S.M."/>
        </authorList>
    </citation>
    <scope>NUCLEOTIDE SEQUENCE [LARGE SCALE GENOMIC DNA]</scope>
    <source>
        <strain evidence="2 3">FSL R5-0923</strain>
    </source>
</reference>